<feature type="transmembrane region" description="Helical" evidence="1">
    <location>
        <begin position="12"/>
        <end position="35"/>
    </location>
</feature>
<protein>
    <submittedName>
        <fullName evidence="2">Uncharacterized protein</fullName>
    </submittedName>
</protein>
<proteinExistence type="predicted"/>
<keyword evidence="3" id="KW-1185">Reference proteome</keyword>
<keyword evidence="1" id="KW-0812">Transmembrane</keyword>
<name>A0ABU7RCA2_9ACTN</name>
<evidence type="ECO:0000256" key="1">
    <source>
        <dbReference type="SAM" id="Phobius"/>
    </source>
</evidence>
<evidence type="ECO:0000313" key="3">
    <source>
        <dbReference type="Proteomes" id="UP001332931"/>
    </source>
</evidence>
<keyword evidence="1" id="KW-0472">Membrane</keyword>
<dbReference type="Proteomes" id="UP001332931">
    <property type="component" value="Unassembled WGS sequence"/>
</dbReference>
<dbReference type="EMBL" id="JAZGJQ010000017">
    <property type="protein sequence ID" value="MEE6148236.1"/>
    <property type="molecule type" value="Genomic_DNA"/>
</dbReference>
<comment type="caution">
    <text evidence="2">The sequence shown here is derived from an EMBL/GenBank/DDBJ whole genome shotgun (WGS) entry which is preliminary data.</text>
</comment>
<sequence length="48" mass="5764">MRSRLQWLGEQVEWFLGILGCLFPPVVLLPLIPIFELYDDVRRAYEDR</sequence>
<keyword evidence="1" id="KW-1133">Transmembrane helix</keyword>
<reference evidence="2 3" key="1">
    <citation type="submission" date="2024-01" db="EMBL/GenBank/DDBJ databases">
        <title>Description of Olsenella sp. nov., isolated from pig feces.</title>
        <authorList>
            <person name="Chang Y.-H."/>
        </authorList>
    </citation>
    <scope>NUCLEOTIDE SEQUENCE [LARGE SCALE GENOMIC DNA]</scope>
    <source>
        <strain evidence="2 3">YH-ols2223</strain>
    </source>
</reference>
<accession>A0ABU7RCA2</accession>
<gene>
    <name evidence="2" type="ORF">VXJ25_09625</name>
</gene>
<organism evidence="2 3">
    <name type="scientific">Olsenella absiana</name>
    <dbReference type="NCBI Taxonomy" id="3115222"/>
    <lineage>
        <taxon>Bacteria</taxon>
        <taxon>Bacillati</taxon>
        <taxon>Actinomycetota</taxon>
        <taxon>Coriobacteriia</taxon>
        <taxon>Coriobacteriales</taxon>
        <taxon>Atopobiaceae</taxon>
        <taxon>Olsenella</taxon>
    </lineage>
</organism>
<evidence type="ECO:0000313" key="2">
    <source>
        <dbReference type="EMBL" id="MEE6148236.1"/>
    </source>
</evidence>